<dbReference type="Proteomes" id="UP000001589">
    <property type="component" value="Chromosome"/>
</dbReference>
<keyword evidence="1" id="KW-1133">Transmembrane helix</keyword>
<dbReference type="KEGG" id="pmc:P9515_18991"/>
<dbReference type="HOGENOM" id="CLU_2919077_0_0_3"/>
<dbReference type="STRING" id="167542.P9515_18991"/>
<accession>A2BZ95</accession>
<evidence type="ECO:0000313" key="3">
    <source>
        <dbReference type="Proteomes" id="UP000001589"/>
    </source>
</evidence>
<gene>
    <name evidence="2" type="ordered locus">P9515_18991</name>
</gene>
<keyword evidence="1" id="KW-0812">Transmembrane</keyword>
<name>A2BZ95_PROM5</name>
<keyword evidence="1" id="KW-0472">Membrane</keyword>
<feature type="transmembrane region" description="Helical" evidence="1">
    <location>
        <begin position="38"/>
        <end position="61"/>
    </location>
</feature>
<sequence length="68" mass="8019">MKILFDKENFKYFLIWSISFFLAILFKFYGFINPEILLINNYLVLLLVFGPGLVVTIILVFNKILKAK</sequence>
<evidence type="ECO:0000313" key="2">
    <source>
        <dbReference type="EMBL" id="ABM73106.1"/>
    </source>
</evidence>
<dbReference type="AlphaFoldDB" id="A2BZ95"/>
<reference evidence="2 3" key="1">
    <citation type="journal article" date="2007" name="PLoS Genet.">
        <title>Patterns and implications of gene gain and loss in the evolution of Prochlorococcus.</title>
        <authorList>
            <person name="Kettler G.C."/>
            <person name="Martiny A.C."/>
            <person name="Huang K."/>
            <person name="Zucker J."/>
            <person name="Coleman M.L."/>
            <person name="Rodrigue S."/>
            <person name="Chen F."/>
            <person name="Lapidus A."/>
            <person name="Ferriera S."/>
            <person name="Johnson J."/>
            <person name="Steglich C."/>
            <person name="Church G.M."/>
            <person name="Richardson P."/>
            <person name="Chisholm S.W."/>
        </authorList>
    </citation>
    <scope>NUCLEOTIDE SEQUENCE [LARGE SCALE GENOMIC DNA]</scope>
    <source>
        <strain evidence="2 3">MIT 9515</strain>
    </source>
</reference>
<proteinExistence type="predicted"/>
<dbReference type="EMBL" id="CP000552">
    <property type="protein sequence ID" value="ABM73106.1"/>
    <property type="molecule type" value="Genomic_DNA"/>
</dbReference>
<feature type="transmembrane region" description="Helical" evidence="1">
    <location>
        <begin position="12"/>
        <end position="32"/>
    </location>
</feature>
<protein>
    <submittedName>
        <fullName evidence="2">Uncharacterized protein</fullName>
    </submittedName>
</protein>
<organism evidence="2 3">
    <name type="scientific">Prochlorococcus marinus (strain MIT 9515)</name>
    <dbReference type="NCBI Taxonomy" id="167542"/>
    <lineage>
        <taxon>Bacteria</taxon>
        <taxon>Bacillati</taxon>
        <taxon>Cyanobacteriota</taxon>
        <taxon>Cyanophyceae</taxon>
        <taxon>Synechococcales</taxon>
        <taxon>Prochlorococcaceae</taxon>
        <taxon>Prochlorococcus</taxon>
    </lineage>
</organism>
<evidence type="ECO:0000256" key="1">
    <source>
        <dbReference type="SAM" id="Phobius"/>
    </source>
</evidence>